<keyword evidence="2" id="KW-0963">Cytoplasm</keyword>
<evidence type="ECO:0000256" key="8">
    <source>
        <dbReference type="PROSITE-ProRule" id="PRU00169"/>
    </source>
</evidence>
<dbReference type="GO" id="GO:0006355">
    <property type="term" value="P:regulation of DNA-templated transcription"/>
    <property type="evidence" value="ECO:0007669"/>
    <property type="project" value="InterPro"/>
</dbReference>
<dbReference type="Pfam" id="PF00486">
    <property type="entry name" value="Trans_reg_C"/>
    <property type="match status" value="1"/>
</dbReference>
<dbReference type="Proteomes" id="UP000507962">
    <property type="component" value="Unassembled WGS sequence"/>
</dbReference>
<dbReference type="InterPro" id="IPR039420">
    <property type="entry name" value="WalR-like"/>
</dbReference>
<dbReference type="PROSITE" id="PS50110">
    <property type="entry name" value="RESPONSE_REGULATORY"/>
    <property type="match status" value="1"/>
</dbReference>
<dbReference type="EMBL" id="CAADHO010000001">
    <property type="protein sequence ID" value="VFQ42502.1"/>
    <property type="molecule type" value="Genomic_DNA"/>
</dbReference>
<dbReference type="AlphaFoldDB" id="A0A4U8YLS9"/>
<evidence type="ECO:0000256" key="3">
    <source>
        <dbReference type="ARBA" id="ARBA00022553"/>
    </source>
</evidence>
<evidence type="ECO:0000256" key="7">
    <source>
        <dbReference type="ARBA" id="ARBA00023163"/>
    </source>
</evidence>
<feature type="domain" description="Response regulatory" evidence="10">
    <location>
        <begin position="8"/>
        <end position="121"/>
    </location>
</feature>
<evidence type="ECO:0000256" key="2">
    <source>
        <dbReference type="ARBA" id="ARBA00022490"/>
    </source>
</evidence>
<evidence type="ECO:0000259" key="10">
    <source>
        <dbReference type="PROSITE" id="PS50110"/>
    </source>
</evidence>
<evidence type="ECO:0000313" key="12">
    <source>
        <dbReference type="EMBL" id="VFQ42502.1"/>
    </source>
</evidence>
<dbReference type="FunFam" id="1.10.10.10:FF:000099">
    <property type="entry name" value="Two-component system response regulator TorR"/>
    <property type="match status" value="1"/>
</dbReference>
<protein>
    <submittedName>
        <fullName evidence="12">Transcriptional regulatory protein c terminal</fullName>
    </submittedName>
</protein>
<dbReference type="SUPFAM" id="SSF46894">
    <property type="entry name" value="C-terminal effector domain of the bipartite response regulators"/>
    <property type="match status" value="1"/>
</dbReference>
<dbReference type="InterPro" id="IPR001789">
    <property type="entry name" value="Sig_transdc_resp-reg_receiver"/>
</dbReference>
<dbReference type="PROSITE" id="PS51755">
    <property type="entry name" value="OMPR_PHOB"/>
    <property type="match status" value="1"/>
</dbReference>
<keyword evidence="7" id="KW-0804">Transcription</keyword>
<sequence length="245" mass="27148">MRTMGAKEVLLVEDDLPLAGLISEYLGQNGYTVTQVHAGDEAVSVIAASQPDLVILDLMLPGLDGLSVCREVRPLYPGPILMLTAREDDMDQVAGLEMGADDYVKKPVEPRVLLARIRALFRRYEGAPPLAGAKNAPKDLRFGELEINLSTRTVSFCGRDVKLSTTEFDTFHVLASHAGETLSRDDLSRELKGREYDGIDRSIDICISRLRRKLEENPEKPERIKTVWGSGYLFVTDAWGEEALS</sequence>
<dbReference type="GO" id="GO:0000976">
    <property type="term" value="F:transcription cis-regulatory region binding"/>
    <property type="evidence" value="ECO:0007669"/>
    <property type="project" value="TreeGrafter"/>
</dbReference>
<keyword evidence="6 9" id="KW-0238">DNA-binding</keyword>
<dbReference type="FunFam" id="3.40.50.2300:FF:000001">
    <property type="entry name" value="DNA-binding response regulator PhoB"/>
    <property type="match status" value="1"/>
</dbReference>
<dbReference type="Gene3D" id="6.10.250.690">
    <property type="match status" value="1"/>
</dbReference>
<dbReference type="PANTHER" id="PTHR48111:SF47">
    <property type="entry name" value="TRANSCRIPTIONAL REGULATORY PROTEIN RSTA"/>
    <property type="match status" value="1"/>
</dbReference>
<evidence type="ECO:0000256" key="9">
    <source>
        <dbReference type="PROSITE-ProRule" id="PRU01091"/>
    </source>
</evidence>
<evidence type="ECO:0000256" key="5">
    <source>
        <dbReference type="ARBA" id="ARBA00023015"/>
    </source>
</evidence>
<dbReference type="SMART" id="SM00448">
    <property type="entry name" value="REC"/>
    <property type="match status" value="1"/>
</dbReference>
<dbReference type="GO" id="GO:0005829">
    <property type="term" value="C:cytosol"/>
    <property type="evidence" value="ECO:0007669"/>
    <property type="project" value="TreeGrafter"/>
</dbReference>
<evidence type="ECO:0000259" key="11">
    <source>
        <dbReference type="PROSITE" id="PS51755"/>
    </source>
</evidence>
<feature type="DNA-binding region" description="OmpR/PhoB-type" evidence="9">
    <location>
        <begin position="137"/>
        <end position="236"/>
    </location>
</feature>
<evidence type="ECO:0000256" key="1">
    <source>
        <dbReference type="ARBA" id="ARBA00004496"/>
    </source>
</evidence>
<organism evidence="12 13">
    <name type="scientific">Desulfoluna butyratoxydans</name>
    <dbReference type="NCBI Taxonomy" id="231438"/>
    <lineage>
        <taxon>Bacteria</taxon>
        <taxon>Pseudomonadati</taxon>
        <taxon>Thermodesulfobacteriota</taxon>
        <taxon>Desulfobacteria</taxon>
        <taxon>Desulfobacterales</taxon>
        <taxon>Desulfolunaceae</taxon>
        <taxon>Desulfoluna</taxon>
    </lineage>
</organism>
<dbReference type="InterPro" id="IPR016032">
    <property type="entry name" value="Sig_transdc_resp-reg_C-effctor"/>
</dbReference>
<keyword evidence="13" id="KW-1185">Reference proteome</keyword>
<dbReference type="InterPro" id="IPR011006">
    <property type="entry name" value="CheY-like_superfamily"/>
</dbReference>
<reference evidence="12 13" key="1">
    <citation type="submission" date="2019-03" db="EMBL/GenBank/DDBJ databases">
        <authorList>
            <person name="Nijsse B."/>
        </authorList>
    </citation>
    <scope>NUCLEOTIDE SEQUENCE [LARGE SCALE GENOMIC DNA]</scope>
    <source>
        <strain evidence="12">Desulfoluna butyratoxydans MSL71</strain>
    </source>
</reference>
<dbReference type="Pfam" id="PF00072">
    <property type="entry name" value="Response_reg"/>
    <property type="match status" value="1"/>
</dbReference>
<feature type="modified residue" description="4-aspartylphosphate" evidence="8">
    <location>
        <position position="57"/>
    </location>
</feature>
<name>A0A4U8YLS9_9BACT</name>
<dbReference type="Gene3D" id="1.10.10.10">
    <property type="entry name" value="Winged helix-like DNA-binding domain superfamily/Winged helix DNA-binding domain"/>
    <property type="match status" value="1"/>
</dbReference>
<keyword evidence="3 8" id="KW-0597">Phosphoprotein</keyword>
<dbReference type="InterPro" id="IPR036388">
    <property type="entry name" value="WH-like_DNA-bd_sf"/>
</dbReference>
<dbReference type="GO" id="GO:0032993">
    <property type="term" value="C:protein-DNA complex"/>
    <property type="evidence" value="ECO:0007669"/>
    <property type="project" value="TreeGrafter"/>
</dbReference>
<comment type="subcellular location">
    <subcellularLocation>
        <location evidence="1">Cytoplasm</location>
    </subcellularLocation>
</comment>
<evidence type="ECO:0000256" key="6">
    <source>
        <dbReference type="ARBA" id="ARBA00023125"/>
    </source>
</evidence>
<feature type="domain" description="OmpR/PhoB-type" evidence="11">
    <location>
        <begin position="137"/>
        <end position="236"/>
    </location>
</feature>
<keyword evidence="5" id="KW-0805">Transcription regulation</keyword>
<dbReference type="CDD" id="cd00383">
    <property type="entry name" value="trans_reg_C"/>
    <property type="match status" value="1"/>
</dbReference>
<evidence type="ECO:0000256" key="4">
    <source>
        <dbReference type="ARBA" id="ARBA00023012"/>
    </source>
</evidence>
<dbReference type="PANTHER" id="PTHR48111">
    <property type="entry name" value="REGULATOR OF RPOS"/>
    <property type="match status" value="1"/>
</dbReference>
<keyword evidence="4" id="KW-0902">Two-component regulatory system</keyword>
<gene>
    <name evidence="12" type="ORF">MSL71_1230</name>
</gene>
<dbReference type="SMART" id="SM00862">
    <property type="entry name" value="Trans_reg_C"/>
    <property type="match status" value="1"/>
</dbReference>
<evidence type="ECO:0000313" key="13">
    <source>
        <dbReference type="Proteomes" id="UP000507962"/>
    </source>
</evidence>
<accession>A0A4U8YLS9</accession>
<dbReference type="Gene3D" id="3.40.50.2300">
    <property type="match status" value="1"/>
</dbReference>
<dbReference type="GO" id="GO:0000156">
    <property type="term" value="F:phosphorelay response regulator activity"/>
    <property type="evidence" value="ECO:0007669"/>
    <property type="project" value="TreeGrafter"/>
</dbReference>
<dbReference type="InterPro" id="IPR001867">
    <property type="entry name" value="OmpR/PhoB-type_DNA-bd"/>
</dbReference>
<dbReference type="SUPFAM" id="SSF52172">
    <property type="entry name" value="CheY-like"/>
    <property type="match status" value="1"/>
</dbReference>
<proteinExistence type="predicted"/>